<dbReference type="GO" id="GO:0004691">
    <property type="term" value="F:cAMP-dependent protein kinase activity"/>
    <property type="evidence" value="ECO:0007669"/>
    <property type="project" value="TreeGrafter"/>
</dbReference>
<evidence type="ECO:0000313" key="11">
    <source>
        <dbReference type="Proteomes" id="UP000654075"/>
    </source>
</evidence>
<dbReference type="SUPFAM" id="SSF56112">
    <property type="entry name" value="Protein kinase-like (PK-like)"/>
    <property type="match status" value="1"/>
</dbReference>
<dbReference type="InterPro" id="IPR014710">
    <property type="entry name" value="RmlC-like_jellyroll"/>
</dbReference>
<dbReference type="PROSITE" id="PS00889">
    <property type="entry name" value="CNMP_BINDING_2"/>
    <property type="match status" value="1"/>
</dbReference>
<protein>
    <recommendedName>
        <fullName evidence="12">cGMP-dependent protein kinase</fullName>
    </recommendedName>
</protein>
<dbReference type="Gene3D" id="3.30.200.20">
    <property type="entry name" value="Phosphorylase Kinase, domain 1"/>
    <property type="match status" value="1"/>
</dbReference>
<evidence type="ECO:0000256" key="2">
    <source>
        <dbReference type="ARBA" id="ARBA00022679"/>
    </source>
</evidence>
<evidence type="ECO:0000256" key="5">
    <source>
        <dbReference type="ARBA" id="ARBA00022840"/>
    </source>
</evidence>
<comment type="caution">
    <text evidence="10">The sequence shown here is derived from an EMBL/GenBank/DDBJ whole genome shotgun (WGS) entry which is preliminary data.</text>
</comment>
<accession>A0A813F8B7</accession>
<keyword evidence="1" id="KW-0723">Serine/threonine-protein kinase</keyword>
<dbReference type="SMART" id="SM00220">
    <property type="entry name" value="S_TKc"/>
    <property type="match status" value="1"/>
</dbReference>
<dbReference type="Pfam" id="PF00069">
    <property type="entry name" value="Pkinase"/>
    <property type="match status" value="1"/>
</dbReference>
<feature type="binding site" evidence="6">
    <location>
        <position position="1166"/>
    </location>
    <ligand>
        <name>ATP</name>
        <dbReference type="ChEBI" id="CHEBI:30616"/>
    </ligand>
</feature>
<feature type="domain" description="Cyclic nucleotide-binding" evidence="9">
    <location>
        <begin position="974"/>
        <end position="1075"/>
    </location>
</feature>
<keyword evidence="2" id="KW-0808">Transferase</keyword>
<evidence type="ECO:0000256" key="6">
    <source>
        <dbReference type="PROSITE-ProRule" id="PRU10141"/>
    </source>
</evidence>
<evidence type="ECO:0000259" key="9">
    <source>
        <dbReference type="PROSITE" id="PS50042"/>
    </source>
</evidence>
<evidence type="ECO:0000256" key="3">
    <source>
        <dbReference type="ARBA" id="ARBA00022741"/>
    </source>
</evidence>
<dbReference type="Gene3D" id="2.60.120.650">
    <property type="entry name" value="Cupin"/>
    <property type="match status" value="1"/>
</dbReference>
<dbReference type="PROSITE" id="PS50011">
    <property type="entry name" value="PROTEIN_KINASE_DOM"/>
    <property type="match status" value="1"/>
</dbReference>
<dbReference type="InterPro" id="IPR017441">
    <property type="entry name" value="Protein_kinase_ATP_BS"/>
</dbReference>
<keyword evidence="4" id="KW-0418">Kinase</keyword>
<feature type="domain" description="Cyclic nucleotide-binding" evidence="9">
    <location>
        <begin position="855"/>
        <end position="970"/>
    </location>
</feature>
<feature type="region of interest" description="Disordered" evidence="7">
    <location>
        <begin position="604"/>
        <end position="630"/>
    </location>
</feature>
<dbReference type="PANTHER" id="PTHR24353:SF143">
    <property type="entry name" value="PROTEIN KINASE DOMAIN-CONTAINING PROTEIN"/>
    <property type="match status" value="1"/>
</dbReference>
<dbReference type="Gene3D" id="2.60.120.10">
    <property type="entry name" value="Jelly Rolls"/>
    <property type="match status" value="2"/>
</dbReference>
<keyword evidence="3 6" id="KW-0547">Nucleotide-binding</keyword>
<gene>
    <name evidence="10" type="ORF">PGLA1383_LOCUS26891</name>
</gene>
<dbReference type="InterPro" id="IPR011009">
    <property type="entry name" value="Kinase-like_dom_sf"/>
</dbReference>
<organism evidence="10 11">
    <name type="scientific">Polarella glacialis</name>
    <name type="common">Dinoflagellate</name>
    <dbReference type="NCBI Taxonomy" id="89957"/>
    <lineage>
        <taxon>Eukaryota</taxon>
        <taxon>Sar</taxon>
        <taxon>Alveolata</taxon>
        <taxon>Dinophyceae</taxon>
        <taxon>Suessiales</taxon>
        <taxon>Suessiaceae</taxon>
        <taxon>Polarella</taxon>
    </lineage>
</organism>
<dbReference type="InterPro" id="IPR029044">
    <property type="entry name" value="Nucleotide-diphossugar_trans"/>
</dbReference>
<dbReference type="CDD" id="cd05123">
    <property type="entry name" value="STKc_AGC"/>
    <property type="match status" value="1"/>
</dbReference>
<evidence type="ECO:0000256" key="7">
    <source>
        <dbReference type="SAM" id="MobiDB-lite"/>
    </source>
</evidence>
<dbReference type="GO" id="GO:0005524">
    <property type="term" value="F:ATP binding"/>
    <property type="evidence" value="ECO:0007669"/>
    <property type="project" value="UniProtKB-UniRule"/>
</dbReference>
<dbReference type="SMART" id="SM00100">
    <property type="entry name" value="cNMP"/>
    <property type="match status" value="2"/>
</dbReference>
<dbReference type="PANTHER" id="PTHR24353">
    <property type="entry name" value="CYCLIC NUCLEOTIDE-DEPENDENT PROTEIN KINASE"/>
    <property type="match status" value="1"/>
</dbReference>
<dbReference type="GO" id="GO:0005952">
    <property type="term" value="C:cAMP-dependent protein kinase complex"/>
    <property type="evidence" value="ECO:0007669"/>
    <property type="project" value="TreeGrafter"/>
</dbReference>
<evidence type="ECO:0000256" key="4">
    <source>
        <dbReference type="ARBA" id="ARBA00022777"/>
    </source>
</evidence>
<proteinExistence type="predicted"/>
<dbReference type="InterPro" id="IPR018488">
    <property type="entry name" value="cNMP-bd_CS"/>
</dbReference>
<dbReference type="InterPro" id="IPR000719">
    <property type="entry name" value="Prot_kinase_dom"/>
</dbReference>
<dbReference type="InterPro" id="IPR018490">
    <property type="entry name" value="cNMP-bd_dom_sf"/>
</dbReference>
<reference evidence="10" key="1">
    <citation type="submission" date="2021-02" db="EMBL/GenBank/DDBJ databases">
        <authorList>
            <person name="Dougan E. K."/>
            <person name="Rhodes N."/>
            <person name="Thang M."/>
            <person name="Chan C."/>
        </authorList>
    </citation>
    <scope>NUCLEOTIDE SEQUENCE</scope>
</reference>
<feature type="region of interest" description="Disordered" evidence="7">
    <location>
        <begin position="1420"/>
        <end position="1439"/>
    </location>
</feature>
<feature type="compositionally biased region" description="Acidic residues" evidence="7">
    <location>
        <begin position="1423"/>
        <end position="1439"/>
    </location>
</feature>
<evidence type="ECO:0000313" key="10">
    <source>
        <dbReference type="EMBL" id="CAE8609064.1"/>
    </source>
</evidence>
<dbReference type="OrthoDB" id="410811at2759"/>
<dbReference type="InterPro" id="IPR000595">
    <property type="entry name" value="cNMP-bd_dom"/>
</dbReference>
<evidence type="ECO:0008006" key="12">
    <source>
        <dbReference type="Google" id="ProtNLM"/>
    </source>
</evidence>
<dbReference type="Proteomes" id="UP000654075">
    <property type="component" value="Unassembled WGS sequence"/>
</dbReference>
<evidence type="ECO:0000259" key="8">
    <source>
        <dbReference type="PROSITE" id="PS50011"/>
    </source>
</evidence>
<dbReference type="Gene3D" id="1.10.510.10">
    <property type="entry name" value="Transferase(Phosphotransferase) domain 1"/>
    <property type="match status" value="1"/>
</dbReference>
<dbReference type="FunFam" id="3.30.200.20:FF:000042">
    <property type="entry name" value="Aurora kinase A"/>
    <property type="match status" value="1"/>
</dbReference>
<feature type="domain" description="Protein kinase" evidence="8">
    <location>
        <begin position="1137"/>
        <end position="1393"/>
    </location>
</feature>
<feature type="compositionally biased region" description="Low complexity" evidence="7">
    <location>
        <begin position="604"/>
        <end position="613"/>
    </location>
</feature>
<dbReference type="Gene3D" id="3.90.550.10">
    <property type="entry name" value="Spore Coat Polysaccharide Biosynthesis Protein SpsA, Chain A"/>
    <property type="match status" value="1"/>
</dbReference>
<evidence type="ECO:0000256" key="1">
    <source>
        <dbReference type="ARBA" id="ARBA00022527"/>
    </source>
</evidence>
<dbReference type="SUPFAM" id="SSF51197">
    <property type="entry name" value="Clavaminate synthase-like"/>
    <property type="match status" value="1"/>
</dbReference>
<sequence length="1693" mass="184506">MAPRIRALTLFNEGYEAGFLCSAVNACYCERHGYSLTPLVFTESEMHVLCDGRHFAWAKVALLRWLLTPDLASKDLMSSVAQSLLNSKLSASEVEDLQSADWLVWLDADLMVLNHSKSLEAFPGLDTKDTIVGEDMADLDWLNTGFMMCRAQSPWICALWDRVWCHRDPAFHKGEFWDQSALCGCLADSGEFCPDVVGGKKTGAPSPDTPWYSWQGGLRIKQTEHLLVLDAGGTQSNNPRFARFAFHAAGMKDKPRCCRAVVEAGAVRGLQALDAARARCERPAGTTLAWQPAFEALSSATAMPSPPWRWPCQSRQTWLTERPISRIEQQWSRLEPALCSRIEVPPPWSLEALSELSELSELSGEVQVEMFDRAPPRPGDPPPASKPFGSSVRARLWEAARYAAGIPPGSHIALREMDSARLWRTFWRPWAPGAKFQPKLQLAWPAGSGIAKAGGIGRMPPEACVELAPPGSELRLHKPEAGEAGFLLWQLDGIQQVALLRPSSAAATDACGSSDPLLDPSQSAYDLWQDSRAEVFSAVLTKGEALLVPAGWWLTARALEASLSISCSLGGPVPEAPGAPGNSLQAADSKQTVLDLLREMEATAAGAGSGADAPRPQTTKRTLKQGREAPPRAARYNTVCHVDLYRGRDAELVRSTRGTAPQAFFLGADPSLGALEPALRSMAVGERALIATGTGPDAKVLDVEVLAVRLPSSSGSEPSAFREYSEAWWTWFEAGTPSSGDLCLSVALVAVLVRLARVVGAQMQRHFGRAVGAAESLRRLIGTGIEVSIWTSLATGNVGVKSSGELGAETRTEAKEIKEGHCAVTGHKLVEGYTQTADDRAQLVSAVKNNKVLAEVIGLTDEQCGMLADAVHLVEIESGKKVFRKGDVGNAYFIVFEGLLKVVLPNSAEVLLRTGDTFGELALMYDEPRSATVATARACRLWVLPRPAFKEITQIGAKRKFEEYAKILSTIPALAKAVDPFYLNMLPEILEETTFRKGDAVCVEGEDEGELFIIFEGSCSYLDGKGDDAELKYLHAGDWAGEEQLVGKVPAARTLTVSSERAAVLVLNSAHYQLVSAATKDPEMRKLTKHCTNLQEVQKALKSAWQIVQSRLRTRSFATTSKDQPLGLEMKPDLKACEVAGALGEGSFGLVLLLRDKATKKEYALKCLNKAHLKKENQETMVQNERNVMTIMDSIFIVRLYRAYEDTNFLYLMLEVVMGGELFDVFSDNDFWGRIDLARFYVASVSIGLAHMHGKKVIWRDLKLENCLLDSQGYLKLTDMGIAKHVVGKTYTVCGTVDYFAPETLKQVGHNRGADWWAMGVLLFIMLAGRSPFEAPEVPQIYKNIIKGLAKVEFPKVCTPEAEDLIKGLCKKKPEVEEVKVEVNLDTGEQGFAEAPEDEVVLALGEVEVEIHLDAGEQGFAEDLGEDPPDWEAPEGPEDEDVPALGVCLGRPLPPSQSEGAQHYQFHGCVAPRAPVFARGNSNASQSMSLVMRQPDDVYVPRWAQPQPQELVSPQRRVVPAAAKPAPNDRGSSIQLGYFQESSAAFPSKNNNKNGKESTLSQAGEMSLLPGQQARANAQEAREGKNMQFVVHPSPPESGFGQTARLRSVQSHDMSINAEAKYEACARKSSTSLGAGHRSNVVLGRDHENVTVSEAHGSYKFRAPGGAEKAVIAGARIGSEFQWRPYGPHPNVH</sequence>
<name>A0A813F8B7_POLGL</name>
<keyword evidence="5 6" id="KW-0067">ATP-binding</keyword>
<dbReference type="InterPro" id="IPR045270">
    <property type="entry name" value="STKc_AGC"/>
</dbReference>
<dbReference type="SUPFAM" id="SSF51206">
    <property type="entry name" value="cAMP-binding domain-like"/>
    <property type="match status" value="2"/>
</dbReference>
<dbReference type="Pfam" id="PF00027">
    <property type="entry name" value="cNMP_binding"/>
    <property type="match status" value="2"/>
</dbReference>
<dbReference type="PROSITE" id="PS00107">
    <property type="entry name" value="PROTEIN_KINASE_ATP"/>
    <property type="match status" value="1"/>
</dbReference>
<keyword evidence="11" id="KW-1185">Reference proteome</keyword>
<dbReference type="CDD" id="cd00038">
    <property type="entry name" value="CAP_ED"/>
    <property type="match status" value="2"/>
</dbReference>
<dbReference type="EMBL" id="CAJNNV010024233">
    <property type="protein sequence ID" value="CAE8609064.1"/>
    <property type="molecule type" value="Genomic_DNA"/>
</dbReference>
<dbReference type="PROSITE" id="PS50042">
    <property type="entry name" value="CNMP_BINDING_3"/>
    <property type="match status" value="2"/>
</dbReference>